<dbReference type="InterPro" id="IPR008893">
    <property type="entry name" value="WGR_domain"/>
</dbReference>
<gene>
    <name evidence="2" type="ORF">GS660_18075</name>
</gene>
<dbReference type="OrthoDB" id="5801306at2"/>
<dbReference type="EMBL" id="WWNR01000014">
    <property type="protein sequence ID" value="MZQ91004.1"/>
    <property type="molecule type" value="Genomic_DNA"/>
</dbReference>
<evidence type="ECO:0000259" key="1">
    <source>
        <dbReference type="Pfam" id="PF05406"/>
    </source>
</evidence>
<comment type="caution">
    <text evidence="2">The sequence shown here is derived from an EMBL/GenBank/DDBJ whole genome shotgun (WGS) entry which is preliminary data.</text>
</comment>
<name>A0A6L8VLR6_9RHOB</name>
<dbReference type="CDD" id="cd07996">
    <property type="entry name" value="WGR_MMR_like"/>
    <property type="match status" value="1"/>
</dbReference>
<keyword evidence="3" id="KW-1185">Reference proteome</keyword>
<protein>
    <submittedName>
        <fullName evidence="2">WGR domain-containing protein</fullName>
    </submittedName>
</protein>
<dbReference type="InterPro" id="IPR049809">
    <property type="entry name" value="YehF/YfeS-like_WGR"/>
</dbReference>
<evidence type="ECO:0000313" key="2">
    <source>
        <dbReference type="EMBL" id="MZQ91004.1"/>
    </source>
</evidence>
<evidence type="ECO:0000313" key="3">
    <source>
        <dbReference type="Proteomes" id="UP000477083"/>
    </source>
</evidence>
<proteinExistence type="predicted"/>
<dbReference type="AlphaFoldDB" id="A0A6L8VLR6"/>
<dbReference type="Proteomes" id="UP000477083">
    <property type="component" value="Unassembled WGS sequence"/>
</dbReference>
<reference evidence="2 3" key="1">
    <citation type="submission" date="2020-01" db="EMBL/GenBank/DDBJ databases">
        <title>Frigidibacter albus SP32T (=CGMCC 1.13995T).</title>
        <authorList>
            <person name="Liao X."/>
        </authorList>
    </citation>
    <scope>NUCLEOTIDE SEQUENCE [LARGE SCALE GENOMIC DNA]</scope>
    <source>
        <strain evidence="2 3">SP32</strain>
    </source>
</reference>
<dbReference type="RefSeq" id="WP_161348384.1">
    <property type="nucleotide sequence ID" value="NZ_BMGW01000014.1"/>
</dbReference>
<dbReference type="Pfam" id="PF05406">
    <property type="entry name" value="WGR"/>
    <property type="match status" value="1"/>
</dbReference>
<accession>A0A6L8VLR6</accession>
<feature type="domain" description="WGR" evidence="1">
    <location>
        <begin position="13"/>
        <end position="74"/>
    </location>
</feature>
<organism evidence="2 3">
    <name type="scientific">Frigidibacter albus</name>
    <dbReference type="NCBI Taxonomy" id="1465486"/>
    <lineage>
        <taxon>Bacteria</taxon>
        <taxon>Pseudomonadati</taxon>
        <taxon>Pseudomonadota</taxon>
        <taxon>Alphaproteobacteria</taxon>
        <taxon>Rhodobacterales</taxon>
        <taxon>Paracoccaceae</taxon>
        <taxon>Frigidibacter</taxon>
    </lineage>
</organism>
<sequence>MIDILLHRRRNDLRARFVRVEISDNLFGEYTLLRETGAAGREGCTRIAWYANLREACLAAETLRARAQRQGYRLTRASPVLRQR</sequence>